<proteinExistence type="predicted"/>
<comment type="caution">
    <text evidence="1">The sequence shown here is derived from an EMBL/GenBank/DDBJ whole genome shotgun (WGS) entry which is preliminary data.</text>
</comment>
<dbReference type="Gene3D" id="3.40.50.1000">
    <property type="entry name" value="HAD superfamily/HAD-like"/>
    <property type="match status" value="1"/>
</dbReference>
<dbReference type="Proteomes" id="UP000252355">
    <property type="component" value="Unassembled WGS sequence"/>
</dbReference>
<dbReference type="InterPro" id="IPR023214">
    <property type="entry name" value="HAD_sf"/>
</dbReference>
<dbReference type="SUPFAM" id="SSF56784">
    <property type="entry name" value="HAD-like"/>
    <property type="match status" value="1"/>
</dbReference>
<name>A0A367ZLK5_9BACT</name>
<sequence length="156" mass="16503">MITIDIPGFKTLALQHLVLDYNGTLALDGRLLPGVADALADLAPHLAIHVLTADTFGTARAQLQGLALELTILEPEEQARAKRQLVSQLGATTVVAIGNGRNDRLMLAEAGLGIAVLQAEGAATEAWQAAHLVCPTILDALDLLRHPRRLVATLRG</sequence>
<evidence type="ECO:0000313" key="1">
    <source>
        <dbReference type="EMBL" id="RCK78973.1"/>
    </source>
</evidence>
<keyword evidence="1" id="KW-0378">Hydrolase</keyword>
<accession>A0A367ZLK5</accession>
<dbReference type="Pfam" id="PF08282">
    <property type="entry name" value="Hydrolase_3"/>
    <property type="match status" value="1"/>
</dbReference>
<organism evidence="1 2">
    <name type="scientific">Candidatus Ozemobacter sibiricus</name>
    <dbReference type="NCBI Taxonomy" id="2268124"/>
    <lineage>
        <taxon>Bacteria</taxon>
        <taxon>Candidatus Ozemobacteria</taxon>
        <taxon>Candidatus Ozemobacterales</taxon>
        <taxon>Candidatus Ozemobacteraceae</taxon>
        <taxon>Candidatus Ozemobacter</taxon>
    </lineage>
</organism>
<dbReference type="GO" id="GO:0016787">
    <property type="term" value="F:hydrolase activity"/>
    <property type="evidence" value="ECO:0007669"/>
    <property type="project" value="UniProtKB-KW"/>
</dbReference>
<evidence type="ECO:0000313" key="2">
    <source>
        <dbReference type="Proteomes" id="UP000252355"/>
    </source>
</evidence>
<dbReference type="InterPro" id="IPR036412">
    <property type="entry name" value="HAD-like_sf"/>
</dbReference>
<reference evidence="1 2" key="1">
    <citation type="submission" date="2018-05" db="EMBL/GenBank/DDBJ databases">
        <title>A metagenomic window into the 2 km-deep terrestrial subsurface aquifer revealed taxonomically and functionally diverse microbial community comprising novel uncultured bacterial lineages.</title>
        <authorList>
            <person name="Kadnikov V.V."/>
            <person name="Mardanov A.V."/>
            <person name="Beletsky A.V."/>
            <person name="Banks D."/>
            <person name="Pimenov N.V."/>
            <person name="Frank Y.A."/>
            <person name="Karnachuk O.V."/>
            <person name="Ravin N.V."/>
        </authorList>
    </citation>
    <scope>NUCLEOTIDE SEQUENCE [LARGE SCALE GENOMIC DNA]</scope>
    <source>
        <strain evidence="1">BY5</strain>
    </source>
</reference>
<dbReference type="EMBL" id="QOQW01000017">
    <property type="protein sequence ID" value="RCK78973.1"/>
    <property type="molecule type" value="Genomic_DNA"/>
</dbReference>
<dbReference type="AlphaFoldDB" id="A0A367ZLK5"/>
<protein>
    <submittedName>
        <fullName evidence="1">HAD family hydrolase, a</fullName>
    </submittedName>
</protein>
<gene>
    <name evidence="1" type="ORF">OZSIB_0524</name>
</gene>